<protein>
    <submittedName>
        <fullName evidence="1">Uncharacterized protein</fullName>
    </submittedName>
</protein>
<reference evidence="1 2" key="1">
    <citation type="submission" date="2019-02" db="EMBL/GenBank/DDBJ databases">
        <title>Genome sequencing of the rare red list fungi Hericium alpestre (H. flagellum).</title>
        <authorList>
            <person name="Buettner E."/>
            <person name="Kellner H."/>
        </authorList>
    </citation>
    <scope>NUCLEOTIDE SEQUENCE [LARGE SCALE GENOMIC DNA]</scope>
    <source>
        <strain evidence="1 2">DSM 108284</strain>
    </source>
</reference>
<dbReference type="Proteomes" id="UP000298061">
    <property type="component" value="Unassembled WGS sequence"/>
</dbReference>
<accession>A0A4Y9ZLV1</accession>
<dbReference type="OrthoDB" id="2786563at2759"/>
<name>A0A4Y9ZLV1_9AGAM</name>
<dbReference type="EMBL" id="SFCI01001729">
    <property type="protein sequence ID" value="TFY75077.1"/>
    <property type="molecule type" value="Genomic_DNA"/>
</dbReference>
<keyword evidence="2" id="KW-1185">Reference proteome</keyword>
<comment type="caution">
    <text evidence="1">The sequence shown here is derived from an EMBL/GenBank/DDBJ whole genome shotgun (WGS) entry which is preliminary data.</text>
</comment>
<dbReference type="AlphaFoldDB" id="A0A4Y9ZLV1"/>
<proteinExistence type="predicted"/>
<evidence type="ECO:0000313" key="1">
    <source>
        <dbReference type="EMBL" id="TFY75077.1"/>
    </source>
</evidence>
<organism evidence="1 2">
    <name type="scientific">Hericium alpestre</name>
    <dbReference type="NCBI Taxonomy" id="135208"/>
    <lineage>
        <taxon>Eukaryota</taxon>
        <taxon>Fungi</taxon>
        <taxon>Dikarya</taxon>
        <taxon>Basidiomycota</taxon>
        <taxon>Agaricomycotina</taxon>
        <taxon>Agaricomycetes</taxon>
        <taxon>Russulales</taxon>
        <taxon>Hericiaceae</taxon>
        <taxon>Hericium</taxon>
    </lineage>
</organism>
<gene>
    <name evidence="1" type="ORF">EWM64_g8935</name>
</gene>
<sequence length="424" mass="47531">MATLDPPFLDDDHAHFSEDVTIQDIVNKRPQPSSIAAKRIFVLVSWTWYYLAMPMLWETLVLDSTNRALQILSGLSGLYWVIDGADAGPSPARFVEKILCIFDGSVQTGVDMTQLGIFVSDVVRRCPNLALFASRGCTQAAVLRPIVDSLAHAASSRTLRKLDFGSSGQCLTMDPLQWNLVVELMGSTSVRTLVIPLDSSPEGDDAEPLDLRLPQPLEIYDASQLADVQTLVVTPRLFMCLRGEEVLPKLVDIHLFGVVVIEGKTELFESRIQEVPHLADKVRSMRVRELPSYHPHHFISCFRLLARFPLLVELCLELSEVYTYPKHLSEHNLHHPSITCMAIHLSRETARMLAASRYGISGSIRPEFRPMDHLARMLDVVTAIDLPNLSVIRLLGCSQEVILKAYRKEWTELLGSKGTALRWV</sequence>
<evidence type="ECO:0000313" key="2">
    <source>
        <dbReference type="Proteomes" id="UP000298061"/>
    </source>
</evidence>